<reference evidence="1 2" key="1">
    <citation type="submission" date="2024-04" db="EMBL/GenBank/DDBJ databases">
        <authorList>
            <person name="Fracassetti M."/>
        </authorList>
    </citation>
    <scope>NUCLEOTIDE SEQUENCE [LARGE SCALE GENOMIC DNA]</scope>
</reference>
<sequence>MFSPFFPAPSFSPASLSTRCLGDHLFLSHPCYTSSSSASVDLSPPETESGFSSHSPVSDSFETFDPDHLAIVSYNPLNYDYLDSWRITQDLFDLIRKCVEFCDLLKLSDSIFADSAKQKMVLIAPETHRKRKGESRSKLEMELRRLGISECSLPTSRARTRSAH</sequence>
<accession>A0AAV2ESC7</accession>
<gene>
    <name evidence="1" type="ORF">LTRI10_LOCUS29795</name>
</gene>
<dbReference type="AlphaFoldDB" id="A0AAV2ESC7"/>
<protein>
    <submittedName>
        <fullName evidence="1">Uncharacterized protein</fullName>
    </submittedName>
</protein>
<dbReference type="EMBL" id="OZ034818">
    <property type="protein sequence ID" value="CAL1388896.1"/>
    <property type="molecule type" value="Genomic_DNA"/>
</dbReference>
<proteinExistence type="predicted"/>
<organism evidence="1 2">
    <name type="scientific">Linum trigynum</name>
    <dbReference type="NCBI Taxonomy" id="586398"/>
    <lineage>
        <taxon>Eukaryota</taxon>
        <taxon>Viridiplantae</taxon>
        <taxon>Streptophyta</taxon>
        <taxon>Embryophyta</taxon>
        <taxon>Tracheophyta</taxon>
        <taxon>Spermatophyta</taxon>
        <taxon>Magnoliopsida</taxon>
        <taxon>eudicotyledons</taxon>
        <taxon>Gunneridae</taxon>
        <taxon>Pentapetalae</taxon>
        <taxon>rosids</taxon>
        <taxon>fabids</taxon>
        <taxon>Malpighiales</taxon>
        <taxon>Linaceae</taxon>
        <taxon>Linum</taxon>
    </lineage>
</organism>
<name>A0AAV2ESC7_9ROSI</name>
<dbReference type="Proteomes" id="UP001497516">
    <property type="component" value="Chromosome 5"/>
</dbReference>
<keyword evidence="2" id="KW-1185">Reference proteome</keyword>
<evidence type="ECO:0000313" key="1">
    <source>
        <dbReference type="EMBL" id="CAL1388896.1"/>
    </source>
</evidence>
<evidence type="ECO:0000313" key="2">
    <source>
        <dbReference type="Proteomes" id="UP001497516"/>
    </source>
</evidence>